<organism evidence="1 2">
    <name type="scientific">Marivita lacus</name>
    <dbReference type="NCBI Taxonomy" id="1323742"/>
    <lineage>
        <taxon>Bacteria</taxon>
        <taxon>Pseudomonadati</taxon>
        <taxon>Pseudomonadota</taxon>
        <taxon>Alphaproteobacteria</taxon>
        <taxon>Rhodobacterales</taxon>
        <taxon>Roseobacteraceae</taxon>
        <taxon>Marivita</taxon>
    </lineage>
</organism>
<accession>A0ABQ1K9X6</accession>
<comment type="caution">
    <text evidence="1">The sequence shown here is derived from an EMBL/GenBank/DDBJ whole genome shotgun (WGS) entry which is preliminary data.</text>
</comment>
<evidence type="ECO:0000313" key="2">
    <source>
        <dbReference type="Proteomes" id="UP000645462"/>
    </source>
</evidence>
<dbReference type="RefSeq" id="WP_268236085.1">
    <property type="nucleotide sequence ID" value="NZ_BMFC01000001.1"/>
</dbReference>
<dbReference type="EMBL" id="BMFC01000001">
    <property type="protein sequence ID" value="GGB93253.1"/>
    <property type="molecule type" value="Genomic_DNA"/>
</dbReference>
<dbReference type="Proteomes" id="UP000645462">
    <property type="component" value="Unassembled WGS sequence"/>
</dbReference>
<protein>
    <submittedName>
        <fullName evidence="1">Uncharacterized protein</fullName>
    </submittedName>
</protein>
<keyword evidence="2" id="KW-1185">Reference proteome</keyword>
<proteinExistence type="predicted"/>
<sequence length="43" mass="4290">MLTKLNIINLGLIAVLCAGLIMHAAGANTDLGPVAIALPFTGS</sequence>
<evidence type="ECO:0000313" key="1">
    <source>
        <dbReference type="EMBL" id="GGB93253.1"/>
    </source>
</evidence>
<reference evidence="2" key="1">
    <citation type="journal article" date="2019" name="Int. J. Syst. Evol. Microbiol.">
        <title>The Global Catalogue of Microorganisms (GCM) 10K type strain sequencing project: providing services to taxonomists for standard genome sequencing and annotation.</title>
        <authorList>
            <consortium name="The Broad Institute Genomics Platform"/>
            <consortium name="The Broad Institute Genome Sequencing Center for Infectious Disease"/>
            <person name="Wu L."/>
            <person name="Ma J."/>
        </authorList>
    </citation>
    <scope>NUCLEOTIDE SEQUENCE [LARGE SCALE GENOMIC DNA]</scope>
    <source>
        <strain evidence="2">CGMCC 1.12478</strain>
    </source>
</reference>
<gene>
    <name evidence="1" type="ORF">GCM10011363_07330</name>
</gene>
<name>A0ABQ1K9X6_9RHOB</name>